<dbReference type="InterPro" id="IPR040564">
    <property type="entry name" value="CxC3-like"/>
</dbReference>
<organism evidence="4 5">
    <name type="scientific">Carassius auratus</name>
    <name type="common">Goldfish</name>
    <dbReference type="NCBI Taxonomy" id="7957"/>
    <lineage>
        <taxon>Eukaryota</taxon>
        <taxon>Metazoa</taxon>
        <taxon>Chordata</taxon>
        <taxon>Craniata</taxon>
        <taxon>Vertebrata</taxon>
        <taxon>Euteleostomi</taxon>
        <taxon>Actinopterygii</taxon>
        <taxon>Neopterygii</taxon>
        <taxon>Teleostei</taxon>
        <taxon>Ostariophysi</taxon>
        <taxon>Cypriniformes</taxon>
        <taxon>Cyprinidae</taxon>
        <taxon>Cyprininae</taxon>
        <taxon>Carassius</taxon>
    </lineage>
</organism>
<dbReference type="InterPro" id="IPR040521">
    <property type="entry name" value="KDZ"/>
</dbReference>
<dbReference type="RefSeq" id="XP_026108345.1">
    <property type="nucleotide sequence ID" value="XM_026252560.1"/>
</dbReference>
<evidence type="ECO:0000256" key="1">
    <source>
        <dbReference type="SAM" id="Coils"/>
    </source>
</evidence>
<dbReference type="PANTHER" id="PTHR33104:SF2">
    <property type="entry name" value="CXC3 LIKE CYSTEINE CLUSTER DOMAIN-CONTAINING PROTEIN"/>
    <property type="match status" value="1"/>
</dbReference>
<keyword evidence="1" id="KW-0175">Coiled coil</keyword>
<keyword evidence="4" id="KW-1185">Reference proteome</keyword>
<name>A0A6P6NGU7_CARAU</name>
<feature type="compositionally biased region" description="Polar residues" evidence="2">
    <location>
        <begin position="27"/>
        <end position="37"/>
    </location>
</feature>
<evidence type="ECO:0000313" key="5">
    <source>
        <dbReference type="RefSeq" id="XP_026108345.1"/>
    </source>
</evidence>
<reference evidence="5" key="1">
    <citation type="submission" date="2025-08" db="UniProtKB">
        <authorList>
            <consortium name="RefSeq"/>
        </authorList>
    </citation>
    <scope>IDENTIFICATION</scope>
    <source>
        <strain evidence="5">Wakin</strain>
        <tissue evidence="5">Muscle</tissue>
    </source>
</reference>
<feature type="region of interest" description="Disordered" evidence="2">
    <location>
        <begin position="24"/>
        <end position="68"/>
    </location>
</feature>
<sequence>MNHLDPEDAIFLVDAFLDECKVDQHGQTKGGSKQSTKLCVWPDEDKDGQPLPKRCRAGEKRKRDSATVSSASVKSVSCAPSTSTTEDTVIIENFDSLIQDVRELLGSGDEQSFPSEWSNRQTTSLENWTVMRPFMVNNMLSSEKPKEGVCHHCGHKAAVVMCRDCLPRSLYCTACDLSTHEALVLHNRASMVEGFFRQLQPSTFVQQHEGGKFSYHEKDCMLPIVPPCCDCSTGQTSFSKGKPVILIGMNGRYNLFLPSVNCSCGKTLPVTISDLVESGYWPATVNFETLHMVDLFTTYEDLKITAPGMSRQAFVSMLECRTKLFGRSGKICGDTMQRAFLEWAYAKFEVDKLSQVQHFQCPACTPYMLAVAVDGNRKLYRFKSQPGPDGFFDGVFLANDADVSSFVDYIHETTGHNPGKGRCGAGQWTAARESANKSGSKLDEEGVEVAVCRHGVLLKGLNMFRGEIFAYPLYLQKQLASQTVQFFCSDVVCKYWPYLQKVVGHCPELEDLLNMRPFLSIMHAKAHSWMCELKWGGRNQEGAGTTIGEEVEQVNSFLSRAAICSKYMSKAVRTDMLTIQASGWNKRKAENLDRTLAKRYIKTVQRIAEATKDLEKLTTELSLQQDTVQQWVSDVQQWTSGATIQNDLQRTIEGLYLGIKQRKFQLYRQSGGNKRRHQLRRKIAVEKKALEVAINDHNATVGEVEKLPPPNELLAVDNYSWPWECHGDMERKKKVFDKVMLLARLKEEEFIVVREVKQHMEYMRSVAGLIEEFTFQLTEDTTGKCSTEGLMEKGREGLLCVLKRRLREVEAQLAKARTTYKCILGLQTLPLDDFSEEEDSENTSSTDEELGE</sequence>
<dbReference type="OrthoDB" id="8942143at2759"/>
<dbReference type="Pfam" id="PF18804">
    <property type="entry name" value="CxC3"/>
    <property type="match status" value="1"/>
</dbReference>
<gene>
    <name evidence="5" type="primary">LOC113080387</name>
</gene>
<dbReference type="PANTHER" id="PTHR33104">
    <property type="entry name" value="SI:DKEY-29D5.2"/>
    <property type="match status" value="1"/>
</dbReference>
<dbReference type="Pfam" id="PF18758">
    <property type="entry name" value="KDZ"/>
    <property type="match status" value="1"/>
</dbReference>
<protein>
    <submittedName>
        <fullName evidence="5">Uncharacterized protein LOC113080387</fullName>
    </submittedName>
</protein>
<feature type="compositionally biased region" description="Basic and acidic residues" evidence="2">
    <location>
        <begin position="56"/>
        <end position="65"/>
    </location>
</feature>
<feature type="domain" description="CxC3 like cysteine cluster" evidence="3">
    <location>
        <begin position="224"/>
        <end position="319"/>
    </location>
</feature>
<dbReference type="AlphaFoldDB" id="A0A6P6NGU7"/>
<evidence type="ECO:0000259" key="3">
    <source>
        <dbReference type="Pfam" id="PF18804"/>
    </source>
</evidence>
<dbReference type="Proteomes" id="UP000515129">
    <property type="component" value="Chromosome 5"/>
</dbReference>
<dbReference type="CDD" id="cd19757">
    <property type="entry name" value="Bbox1"/>
    <property type="match status" value="1"/>
</dbReference>
<accession>A0A6P6NGU7</accession>
<dbReference type="GeneID" id="113080387"/>
<evidence type="ECO:0000256" key="2">
    <source>
        <dbReference type="SAM" id="MobiDB-lite"/>
    </source>
</evidence>
<proteinExistence type="predicted"/>
<dbReference type="KEGG" id="caua:113080387"/>
<feature type="coiled-coil region" evidence="1">
    <location>
        <begin position="600"/>
        <end position="627"/>
    </location>
</feature>
<evidence type="ECO:0000313" key="4">
    <source>
        <dbReference type="Proteomes" id="UP000515129"/>
    </source>
</evidence>